<dbReference type="SMART" id="SM00530">
    <property type="entry name" value="HTH_XRE"/>
    <property type="match status" value="1"/>
</dbReference>
<dbReference type="InterPro" id="IPR010982">
    <property type="entry name" value="Lambda_DNA-bd_dom_sf"/>
</dbReference>
<dbReference type="PROSITE" id="PS50943">
    <property type="entry name" value="HTH_CROC1"/>
    <property type="match status" value="1"/>
</dbReference>
<dbReference type="InterPro" id="IPR041413">
    <property type="entry name" value="MLTR_LBD"/>
</dbReference>
<dbReference type="Pfam" id="PF17765">
    <property type="entry name" value="MLTR_LBD"/>
    <property type="match status" value="1"/>
</dbReference>
<name>A0ABP4IY32_9PSEU</name>
<protein>
    <submittedName>
        <fullName evidence="3">Helix-turn-helix transcriptional regulator</fullName>
    </submittedName>
</protein>
<dbReference type="InterPro" id="IPR001387">
    <property type="entry name" value="Cro/C1-type_HTH"/>
</dbReference>
<gene>
    <name evidence="3" type="ORF">GCM10009613_51980</name>
</gene>
<dbReference type="PANTHER" id="PTHR35010">
    <property type="entry name" value="BLL4672 PROTEIN-RELATED"/>
    <property type="match status" value="1"/>
</dbReference>
<dbReference type="PANTHER" id="PTHR35010:SF2">
    <property type="entry name" value="BLL4672 PROTEIN"/>
    <property type="match status" value="1"/>
</dbReference>
<dbReference type="Gene3D" id="3.30.450.180">
    <property type="match status" value="1"/>
</dbReference>
<comment type="caution">
    <text evidence="3">The sequence shown here is derived from an EMBL/GenBank/DDBJ whole genome shotgun (WGS) entry which is preliminary data.</text>
</comment>
<dbReference type="Proteomes" id="UP001501414">
    <property type="component" value="Unassembled WGS sequence"/>
</dbReference>
<dbReference type="RefSeq" id="WP_344027100.1">
    <property type="nucleotide sequence ID" value="NZ_BAAAJK010000036.1"/>
</dbReference>
<proteinExistence type="predicted"/>
<accession>A0ABP4IY32</accession>
<dbReference type="Gene3D" id="1.10.260.40">
    <property type="entry name" value="lambda repressor-like DNA-binding domains"/>
    <property type="match status" value="1"/>
</dbReference>
<reference evidence="4" key="1">
    <citation type="journal article" date="2019" name="Int. J. Syst. Evol. Microbiol.">
        <title>The Global Catalogue of Microorganisms (GCM) 10K type strain sequencing project: providing services to taxonomists for standard genome sequencing and annotation.</title>
        <authorList>
            <consortium name="The Broad Institute Genomics Platform"/>
            <consortium name="The Broad Institute Genome Sequencing Center for Infectious Disease"/>
            <person name="Wu L."/>
            <person name="Ma J."/>
        </authorList>
    </citation>
    <scope>NUCLEOTIDE SEQUENCE [LARGE SCALE GENOMIC DNA]</scope>
    <source>
        <strain evidence="4">JCM 11896</strain>
    </source>
</reference>
<dbReference type="Pfam" id="PF13560">
    <property type="entry name" value="HTH_31"/>
    <property type="match status" value="1"/>
</dbReference>
<dbReference type="CDD" id="cd00093">
    <property type="entry name" value="HTH_XRE"/>
    <property type="match status" value="1"/>
</dbReference>
<evidence type="ECO:0000313" key="3">
    <source>
        <dbReference type="EMBL" id="GAA1398150.1"/>
    </source>
</evidence>
<evidence type="ECO:0000313" key="4">
    <source>
        <dbReference type="Proteomes" id="UP001501414"/>
    </source>
</evidence>
<dbReference type="SUPFAM" id="SSF47413">
    <property type="entry name" value="lambda repressor-like DNA-binding domains"/>
    <property type="match status" value="1"/>
</dbReference>
<dbReference type="EMBL" id="BAAAJK010000036">
    <property type="protein sequence ID" value="GAA1398150.1"/>
    <property type="molecule type" value="Genomic_DNA"/>
</dbReference>
<evidence type="ECO:0000259" key="2">
    <source>
        <dbReference type="PROSITE" id="PS50943"/>
    </source>
</evidence>
<sequence length="276" mass="30107">MAGSPLGEFLRTRRDGARPGDFGLPLGPRRRAPGLRRSELAALAGISVEYLVRIEQGRDRHPSSAVVHALADALRLDAADREHLRHLTKVTDGSECLAGSPVPRDGVRPGVQRLLDLVEPGVALVTDRLGTVLAHTRAFAALAGASGLLDDPRPSLTRYLLVDPRAREVFPDRDRLADEQIAQVWLGPPPEQLDGFRAGLPAAALAELDDRLARHPRGARGVLRWRHPAGELRLDREILELPADDGLQLTVLLPADDRSDEVLRAVVRERGLRVVT</sequence>
<evidence type="ECO:0000256" key="1">
    <source>
        <dbReference type="SAM" id="MobiDB-lite"/>
    </source>
</evidence>
<organism evidence="3 4">
    <name type="scientific">Pseudonocardia kongjuensis</name>
    <dbReference type="NCBI Taxonomy" id="102227"/>
    <lineage>
        <taxon>Bacteria</taxon>
        <taxon>Bacillati</taxon>
        <taxon>Actinomycetota</taxon>
        <taxon>Actinomycetes</taxon>
        <taxon>Pseudonocardiales</taxon>
        <taxon>Pseudonocardiaceae</taxon>
        <taxon>Pseudonocardia</taxon>
    </lineage>
</organism>
<feature type="domain" description="HTH cro/C1-type" evidence="2">
    <location>
        <begin position="30"/>
        <end position="81"/>
    </location>
</feature>
<keyword evidence="4" id="KW-1185">Reference proteome</keyword>
<feature type="region of interest" description="Disordered" evidence="1">
    <location>
        <begin position="1"/>
        <end position="29"/>
    </location>
</feature>